<protein>
    <submittedName>
        <fullName evidence="8">Transglycosylase associated protein</fullName>
    </submittedName>
</protein>
<evidence type="ECO:0000256" key="6">
    <source>
        <dbReference type="ARBA" id="ARBA00023136"/>
    </source>
</evidence>
<feature type="transmembrane region" description="Helical" evidence="7">
    <location>
        <begin position="70"/>
        <end position="91"/>
    </location>
</feature>
<dbReference type="OrthoDB" id="5296069at2"/>
<dbReference type="EMBL" id="FNXB01000015">
    <property type="protein sequence ID" value="SEH92491.1"/>
    <property type="molecule type" value="Genomic_DNA"/>
</dbReference>
<dbReference type="Proteomes" id="UP000198939">
    <property type="component" value="Unassembled WGS sequence"/>
</dbReference>
<dbReference type="PANTHER" id="PTHR33884">
    <property type="entry name" value="UPF0410 PROTEIN YMGE"/>
    <property type="match status" value="1"/>
</dbReference>
<evidence type="ECO:0000313" key="10">
    <source>
        <dbReference type="Proteomes" id="UP000183063"/>
    </source>
</evidence>
<feature type="transmembrane region" description="Helical" evidence="7">
    <location>
        <begin position="42"/>
        <end position="64"/>
    </location>
</feature>
<evidence type="ECO:0000256" key="5">
    <source>
        <dbReference type="ARBA" id="ARBA00022989"/>
    </source>
</evidence>
<accession>A0A1H8MEK1</accession>
<dbReference type="InterPro" id="IPR007341">
    <property type="entry name" value="Transgly_assoc"/>
</dbReference>
<evidence type="ECO:0000256" key="2">
    <source>
        <dbReference type="ARBA" id="ARBA00011006"/>
    </source>
</evidence>
<keyword evidence="6 7" id="KW-0472">Membrane</keyword>
<evidence type="ECO:0000256" key="3">
    <source>
        <dbReference type="ARBA" id="ARBA00022475"/>
    </source>
</evidence>
<sequence length="92" mass="9404">MEKTKGNYHVYGTQALLIFLLIGLLAGFLASLVVGGGGLIRCLLSGIIGAFVGGFLFNALGISLGIDNVLVVQIIHATVGAIIVVLIARAIA</sequence>
<dbReference type="Pfam" id="PF04226">
    <property type="entry name" value="Transgly_assoc"/>
    <property type="match status" value="1"/>
</dbReference>
<evidence type="ECO:0000256" key="1">
    <source>
        <dbReference type="ARBA" id="ARBA00004651"/>
    </source>
</evidence>
<dbReference type="Proteomes" id="UP000183063">
    <property type="component" value="Unassembled WGS sequence"/>
</dbReference>
<keyword evidence="4 7" id="KW-0812">Transmembrane</keyword>
<name>A0A1H8MEK1_9HYPH</name>
<feature type="transmembrane region" description="Helical" evidence="7">
    <location>
        <begin position="15"/>
        <end position="35"/>
    </location>
</feature>
<dbReference type="PANTHER" id="PTHR33884:SF3">
    <property type="entry name" value="UPF0410 PROTEIN YMGE"/>
    <property type="match status" value="1"/>
</dbReference>
<organism evidence="8 10">
    <name type="scientific">Rhizobium tibeticum</name>
    <dbReference type="NCBI Taxonomy" id="501024"/>
    <lineage>
        <taxon>Bacteria</taxon>
        <taxon>Pseudomonadati</taxon>
        <taxon>Pseudomonadota</taxon>
        <taxon>Alphaproteobacteria</taxon>
        <taxon>Hyphomicrobiales</taxon>
        <taxon>Rhizobiaceae</taxon>
        <taxon>Rhizobium/Agrobacterium group</taxon>
        <taxon>Rhizobium</taxon>
    </lineage>
</organism>
<gene>
    <name evidence="8" type="ORF">RTCCBAU85039_3101</name>
    <name evidence="9" type="ORF">SAMN05216228_1012143</name>
</gene>
<evidence type="ECO:0000256" key="7">
    <source>
        <dbReference type="SAM" id="Phobius"/>
    </source>
</evidence>
<dbReference type="STRING" id="501024.RTCCBAU85039_3101"/>
<keyword evidence="11" id="KW-1185">Reference proteome</keyword>
<dbReference type="GO" id="GO:0005886">
    <property type="term" value="C:plasma membrane"/>
    <property type="evidence" value="ECO:0007669"/>
    <property type="project" value="UniProtKB-SubCell"/>
</dbReference>
<reference evidence="8" key="1">
    <citation type="submission" date="2016-10" db="EMBL/GenBank/DDBJ databases">
        <authorList>
            <person name="de Groot N.N."/>
        </authorList>
    </citation>
    <scope>NUCLEOTIDE SEQUENCE [LARGE SCALE GENOMIC DNA]</scope>
    <source>
        <strain evidence="8">CCBAU85039</strain>
    </source>
</reference>
<proteinExistence type="inferred from homology"/>
<keyword evidence="5 7" id="KW-1133">Transmembrane helix</keyword>
<keyword evidence="3" id="KW-1003">Cell membrane</keyword>
<dbReference type="AlphaFoldDB" id="A0A1H8MEK1"/>
<reference evidence="10" key="3">
    <citation type="submission" date="2016-10" db="EMBL/GenBank/DDBJ databases">
        <authorList>
            <person name="Wibberg D."/>
        </authorList>
    </citation>
    <scope>NUCLEOTIDE SEQUENCE [LARGE SCALE GENOMIC DNA]</scope>
</reference>
<comment type="similarity">
    <text evidence="2">Belongs to the UPF0410 family.</text>
</comment>
<evidence type="ECO:0000313" key="11">
    <source>
        <dbReference type="Proteomes" id="UP000198939"/>
    </source>
</evidence>
<evidence type="ECO:0000256" key="4">
    <source>
        <dbReference type="ARBA" id="ARBA00022692"/>
    </source>
</evidence>
<dbReference type="RefSeq" id="WP_072376502.1">
    <property type="nucleotide sequence ID" value="NZ_FNXB01000015.1"/>
</dbReference>
<comment type="subcellular location">
    <subcellularLocation>
        <location evidence="1">Cell membrane</location>
        <topology evidence="1">Multi-pass membrane protein</topology>
    </subcellularLocation>
</comment>
<reference evidence="9 11" key="2">
    <citation type="submission" date="2016-10" db="EMBL/GenBank/DDBJ databases">
        <authorList>
            <person name="Varghese N."/>
            <person name="Submissions S."/>
        </authorList>
    </citation>
    <scope>NUCLEOTIDE SEQUENCE [LARGE SCALE GENOMIC DNA]</scope>
    <source>
        <strain evidence="9 11">CGMCC 1.7071</strain>
    </source>
</reference>
<evidence type="ECO:0000313" key="9">
    <source>
        <dbReference type="EMBL" id="SEO15658.1"/>
    </source>
</evidence>
<evidence type="ECO:0000313" key="8">
    <source>
        <dbReference type="EMBL" id="SEH92491.1"/>
    </source>
</evidence>
<dbReference type="EMBL" id="FOCV01000012">
    <property type="protein sequence ID" value="SEO15658.1"/>
    <property type="molecule type" value="Genomic_DNA"/>
</dbReference>